<evidence type="ECO:0000313" key="2">
    <source>
        <dbReference type="EMBL" id="TKA67626.1"/>
    </source>
</evidence>
<evidence type="ECO:0000313" key="3">
    <source>
        <dbReference type="Proteomes" id="UP000309340"/>
    </source>
</evidence>
<protein>
    <submittedName>
        <fullName evidence="2">Uncharacterized protein</fullName>
    </submittedName>
</protein>
<evidence type="ECO:0000256" key="1">
    <source>
        <dbReference type="SAM" id="MobiDB-lite"/>
    </source>
</evidence>
<dbReference type="STRING" id="329884.A0A4U0WXS8"/>
<sequence>MSSEALSQAEASPSREVLKSRDEKTSGTHELAHPAMTWGADSELLLDDSEAIDIDEAYDDNARRLNGDHVSFRRRAGEARPDESLTAMSVLTVADEVYWSVGLHEAAYAACAASAPSVQDSQLDNENPISLVFLFVNEFLKSMPNAGNFALGHDSASVALLIREYSRLLGNRALDSLEEVSSKYVRLFCLTIARSISQQFFALPDHGAHVSLQEKLGFIWRERPDQAYDGEHITSDDDEDKPARLSVPEMYVAVRFLTESEEFRWLLSRTISEAGLASTGTALTDLRSQLVDFIGNKQQLCFTLYWDPLQFRRDQYGPETMLDIGDVICISGDATNAYADSCRNYMQRMWPTVAEDVLRTINSAFHGGYGHYSGRLSNGHRLLVHTQPGETLVTIAAPPVVLLDVAESIAWMGAACRASPSPAHMASCEISVRTSNANTYRMAYISSESDLGDLGNPKPGTCWHQMFRNPVLVQGFPIPARAGGEQGLEVPLGMMVALGATPDVTVFRGITMLKGFNSLFAPTMLTEGFNSLFAPRLRTEGSIVWHFILCQDGSRLSYIEGASAAQVKTPIEPAALQTSRHFVGWTTVADQLAGSNRSGYTVGWSATELAEAPYASISNVGISITKIVGLSATFVKGSKDTAVVLNSNRVYQDKVKSAGDWTVLFYDTLSRRAWLLDGTSALLHISRAWLVSHVPDLHDDALANAGERDATELSSILDDISSFRWPGKYDGKHSAKLALYNDHNRHLRLWKDDSKLGDWTRWQSIVEEKWGALEMMHDRIVDNRLHPTADVKLPFGDRTLEGYEVRDVVSGTSPLEPRVAELLSSAGNWPKWSVQSRIIPIFGSDFGELIKPAHSASHSHGHQCGRMSLVPTGLDYLAAPVWILEALNRRTSAAETSFISLGNSAFWNDPLACFRKCRCKQGVCPVNVNKLYMGTTKIRKPAPVIPPEAVWKQHSLGAVLFGDARSRLSKDADIDRPEYLMPTRLRRARQQISGSGGDGIASSSSATSFNDSGVYLDPESSSDSGADRKRQCVVLPDARMYSESDAGKGSVRAYVAG</sequence>
<keyword evidence="3" id="KW-1185">Reference proteome</keyword>
<proteinExistence type="predicted"/>
<comment type="caution">
    <text evidence="2">The sequence shown here is derived from an EMBL/GenBank/DDBJ whole genome shotgun (WGS) entry which is preliminary data.</text>
</comment>
<organism evidence="2 3">
    <name type="scientific">Friedmanniomyces simplex</name>
    <dbReference type="NCBI Taxonomy" id="329884"/>
    <lineage>
        <taxon>Eukaryota</taxon>
        <taxon>Fungi</taxon>
        <taxon>Dikarya</taxon>
        <taxon>Ascomycota</taxon>
        <taxon>Pezizomycotina</taxon>
        <taxon>Dothideomycetes</taxon>
        <taxon>Dothideomycetidae</taxon>
        <taxon>Mycosphaerellales</taxon>
        <taxon>Teratosphaeriaceae</taxon>
        <taxon>Friedmanniomyces</taxon>
    </lineage>
</organism>
<dbReference type="AlphaFoldDB" id="A0A4U0WXS8"/>
<dbReference type="OrthoDB" id="1577640at2759"/>
<gene>
    <name evidence="2" type="ORF">B0A55_08768</name>
</gene>
<name>A0A4U0WXS8_9PEZI</name>
<feature type="region of interest" description="Disordered" evidence="1">
    <location>
        <begin position="1"/>
        <end position="34"/>
    </location>
</feature>
<dbReference type="Proteomes" id="UP000309340">
    <property type="component" value="Unassembled WGS sequence"/>
</dbReference>
<dbReference type="EMBL" id="NAJQ01000558">
    <property type="protein sequence ID" value="TKA67626.1"/>
    <property type="molecule type" value="Genomic_DNA"/>
</dbReference>
<reference evidence="2 3" key="1">
    <citation type="submission" date="2017-03" db="EMBL/GenBank/DDBJ databases">
        <title>Genomes of endolithic fungi from Antarctica.</title>
        <authorList>
            <person name="Coleine C."/>
            <person name="Masonjones S."/>
            <person name="Stajich J.E."/>
        </authorList>
    </citation>
    <scope>NUCLEOTIDE SEQUENCE [LARGE SCALE GENOMIC DNA]</scope>
    <source>
        <strain evidence="2 3">CCFEE 5184</strain>
    </source>
</reference>
<feature type="compositionally biased region" description="Basic and acidic residues" evidence="1">
    <location>
        <begin position="16"/>
        <end position="32"/>
    </location>
</feature>
<feature type="compositionally biased region" description="Polar residues" evidence="1">
    <location>
        <begin position="1"/>
        <end position="11"/>
    </location>
</feature>
<accession>A0A4U0WXS8</accession>